<feature type="compositionally biased region" description="Basic and acidic residues" evidence="7">
    <location>
        <begin position="261"/>
        <end position="294"/>
    </location>
</feature>
<evidence type="ECO:0000256" key="4">
    <source>
        <dbReference type="ARBA" id="ARBA00022759"/>
    </source>
</evidence>
<dbReference type="OrthoDB" id="127055at2759"/>
<keyword evidence="10" id="KW-1185">Reference proteome</keyword>
<feature type="compositionally biased region" description="Polar residues" evidence="7">
    <location>
        <begin position="250"/>
        <end position="259"/>
    </location>
</feature>
<feature type="compositionally biased region" description="Basic and acidic residues" evidence="7">
    <location>
        <begin position="779"/>
        <end position="791"/>
    </location>
</feature>
<dbReference type="GO" id="GO:0004519">
    <property type="term" value="F:endonuclease activity"/>
    <property type="evidence" value="ECO:0007669"/>
    <property type="project" value="UniProtKB-KW"/>
</dbReference>
<keyword evidence="5" id="KW-0378">Hydrolase</keyword>
<dbReference type="Gene3D" id="3.30.420.10">
    <property type="entry name" value="Ribonuclease H-like superfamily/Ribonuclease H"/>
    <property type="match status" value="1"/>
</dbReference>
<dbReference type="Proteomes" id="UP000237271">
    <property type="component" value="Unassembled WGS sequence"/>
</dbReference>
<feature type="domain" description="Integrase catalytic" evidence="8">
    <location>
        <begin position="414"/>
        <end position="589"/>
    </location>
</feature>
<dbReference type="GO" id="GO:0003676">
    <property type="term" value="F:nucleic acid binding"/>
    <property type="evidence" value="ECO:0007669"/>
    <property type="project" value="InterPro"/>
</dbReference>
<evidence type="ECO:0000256" key="1">
    <source>
        <dbReference type="ARBA" id="ARBA00022679"/>
    </source>
</evidence>
<dbReference type="PROSITE" id="PS50994">
    <property type="entry name" value="INTEGRASE"/>
    <property type="match status" value="1"/>
</dbReference>
<proteinExistence type="predicted"/>
<keyword evidence="6" id="KW-0695">RNA-directed DNA polymerase</keyword>
<dbReference type="InterPro" id="IPR050951">
    <property type="entry name" value="Retrovirus_Pol_polyprotein"/>
</dbReference>
<dbReference type="Pfam" id="PF17917">
    <property type="entry name" value="RT_RNaseH"/>
    <property type="match status" value="1"/>
</dbReference>
<evidence type="ECO:0000256" key="6">
    <source>
        <dbReference type="ARBA" id="ARBA00022918"/>
    </source>
</evidence>
<dbReference type="PANTHER" id="PTHR37984">
    <property type="entry name" value="PROTEIN CBG26694"/>
    <property type="match status" value="1"/>
</dbReference>
<evidence type="ECO:0000256" key="2">
    <source>
        <dbReference type="ARBA" id="ARBA00022695"/>
    </source>
</evidence>
<dbReference type="Gene3D" id="1.10.340.70">
    <property type="match status" value="1"/>
</dbReference>
<evidence type="ECO:0000259" key="8">
    <source>
        <dbReference type="PROSITE" id="PS50994"/>
    </source>
</evidence>
<reference evidence="9 10" key="1">
    <citation type="journal article" date="2017" name="Genome Biol. Evol.">
        <title>Phytophthora megakarya and P. palmivora, closely related causal agents of cacao black pod rot, underwent increases in genome sizes and gene numbers by different mechanisms.</title>
        <authorList>
            <person name="Ali S.S."/>
            <person name="Shao J."/>
            <person name="Lary D.J."/>
            <person name="Kronmiller B."/>
            <person name="Shen D."/>
            <person name="Strem M.D."/>
            <person name="Amoako-Attah I."/>
            <person name="Akrofi A.Y."/>
            <person name="Begoude B.A."/>
            <person name="Ten Hoopen G.M."/>
            <person name="Coulibaly K."/>
            <person name="Kebe B.I."/>
            <person name="Melnick R.L."/>
            <person name="Guiltinan M.J."/>
            <person name="Tyler B.M."/>
            <person name="Meinhardt L.W."/>
            <person name="Bailey B.A."/>
        </authorList>
    </citation>
    <scope>NUCLEOTIDE SEQUENCE [LARGE SCALE GENOMIC DNA]</scope>
    <source>
        <strain evidence="10">sbr112.9</strain>
    </source>
</reference>
<dbReference type="InterPro" id="IPR041588">
    <property type="entry name" value="Integrase_H2C2"/>
</dbReference>
<dbReference type="AlphaFoldDB" id="A0A2P4WW17"/>
<keyword evidence="2" id="KW-0548">Nucleotidyltransferase</keyword>
<dbReference type="InterPro" id="IPR001584">
    <property type="entry name" value="Integrase_cat-core"/>
</dbReference>
<evidence type="ECO:0000256" key="5">
    <source>
        <dbReference type="ARBA" id="ARBA00022801"/>
    </source>
</evidence>
<evidence type="ECO:0000256" key="3">
    <source>
        <dbReference type="ARBA" id="ARBA00022722"/>
    </source>
</evidence>
<keyword evidence="4" id="KW-0255">Endonuclease</keyword>
<feature type="non-terminal residue" evidence="9">
    <location>
        <position position="855"/>
    </location>
</feature>
<dbReference type="InterPro" id="IPR043128">
    <property type="entry name" value="Rev_trsase/Diguanyl_cyclase"/>
</dbReference>
<name>A0A2P4WW17_9STRA</name>
<dbReference type="FunFam" id="3.30.70.270:FF:000020">
    <property type="entry name" value="Transposon Tf2-6 polyprotein-like Protein"/>
    <property type="match status" value="1"/>
</dbReference>
<dbReference type="InterPro" id="IPR036397">
    <property type="entry name" value="RNaseH_sf"/>
</dbReference>
<sequence>MEYLGHELSREGIRPVDRLVSAVRDFERPRNEHEVKRFVHLAGYYRKFIEAFGTIMAPLTRLLRKVVEWQWTENEEYAFERMKYILTTKPLLMYPDFTIPFRLVTDASQIGLGACLMQDYGRGWQPIAYASKVNSSTESNYSITELECLAVVWSVKVFRPYLYGRAFTIVTDHSALKWLMTRTNPAGRLHRWALTLQEYDFEVVYRPGSTNVVADALSRAPAAVLAAVGRRAKRGRPPAQQRRADDEPIVSQNESTTVLQPREDKKNRLTHPEARQTEIEHENNENDEQRRQEDDERDAEAPETEPTLQLTDDDIVKAQKQSRLVQKMLTDKTYNGMRVLQTYGLVVIDTKHGRKVILPPALWAVVFKEMHGSVWAGHLRGPHTYGRVAQLYWWPNLQREVNAWVRGCQECGSRKARPREVIPPLRSIRGGDVGDRWALDVAGPFPVSDGGERYVIAALEYVTRYAVARCVQRHTAENVATFLMEDVVLKFGVFREILTDGAPELTGYAIELLVAMLQARQINPVPYRPQMIGLVERFHRSWKDVVSTFMSEEHQSDWQLWVKFAVYAYNSARHSTVALSPNELMMGRKLRTPNELLRRPAVTEAGELKEYHGKLLRSMKLSHECAERARLKEQERQAKYYNRNTRMTKQWKAGDRVWMYNPPRGPSATKFVHRWMGPLKILEPAGYENFLLQREDKTGSPELIIAHASFLVSYHYPKSTLRQAAADINAQLNYENSSSQGSDVETYRAAVRSATAAADRTATSSSEKRRGRAVPSSNDGHDTSGKLVEERRRKRRNRAGQYVLEYLLRPIGDPTRWRTDDGSQWITKGGRPQSRWIGVSEYDRLFDDERVVEDP</sequence>
<dbReference type="SUPFAM" id="SSF53098">
    <property type="entry name" value="Ribonuclease H-like"/>
    <property type="match status" value="1"/>
</dbReference>
<dbReference type="Pfam" id="PF17921">
    <property type="entry name" value="Integrase_H2C2"/>
    <property type="match status" value="1"/>
</dbReference>
<evidence type="ECO:0000313" key="10">
    <source>
        <dbReference type="Proteomes" id="UP000237271"/>
    </source>
</evidence>
<dbReference type="InterPro" id="IPR043502">
    <property type="entry name" value="DNA/RNA_pol_sf"/>
</dbReference>
<dbReference type="InterPro" id="IPR012337">
    <property type="entry name" value="RNaseH-like_sf"/>
</dbReference>
<dbReference type="CDD" id="cd09274">
    <property type="entry name" value="RNase_HI_RT_Ty3"/>
    <property type="match status" value="1"/>
</dbReference>
<dbReference type="SUPFAM" id="SSF56672">
    <property type="entry name" value="DNA/RNA polymerases"/>
    <property type="match status" value="1"/>
</dbReference>
<protein>
    <submittedName>
        <fullName evidence="9">Retrovirus-related Pol Polyprotein</fullName>
    </submittedName>
</protein>
<accession>A0A2P4WW17</accession>
<dbReference type="GO" id="GO:0015074">
    <property type="term" value="P:DNA integration"/>
    <property type="evidence" value="ECO:0007669"/>
    <property type="project" value="InterPro"/>
</dbReference>
<keyword evidence="1" id="KW-0808">Transferase</keyword>
<evidence type="ECO:0000256" key="7">
    <source>
        <dbReference type="SAM" id="MobiDB-lite"/>
    </source>
</evidence>
<dbReference type="PANTHER" id="PTHR37984:SF5">
    <property type="entry name" value="PROTEIN NYNRIN-LIKE"/>
    <property type="match status" value="1"/>
</dbReference>
<dbReference type="GO" id="GO:0003964">
    <property type="term" value="F:RNA-directed DNA polymerase activity"/>
    <property type="evidence" value="ECO:0007669"/>
    <property type="project" value="UniProtKB-KW"/>
</dbReference>
<gene>
    <name evidence="9" type="ORF">PHPALM_37992</name>
</gene>
<dbReference type="InterPro" id="IPR041373">
    <property type="entry name" value="RT_RNaseH"/>
</dbReference>
<keyword evidence="3" id="KW-0540">Nuclease</keyword>
<dbReference type="EMBL" id="NCKW01020694">
    <property type="protein sequence ID" value="POM57490.1"/>
    <property type="molecule type" value="Genomic_DNA"/>
</dbReference>
<organism evidence="9 10">
    <name type="scientific">Phytophthora palmivora</name>
    <dbReference type="NCBI Taxonomy" id="4796"/>
    <lineage>
        <taxon>Eukaryota</taxon>
        <taxon>Sar</taxon>
        <taxon>Stramenopiles</taxon>
        <taxon>Oomycota</taxon>
        <taxon>Peronosporomycetes</taxon>
        <taxon>Peronosporales</taxon>
        <taxon>Peronosporaceae</taxon>
        <taxon>Phytophthora</taxon>
    </lineage>
</organism>
<dbReference type="Gene3D" id="3.30.70.270">
    <property type="match status" value="1"/>
</dbReference>
<evidence type="ECO:0000313" key="9">
    <source>
        <dbReference type="EMBL" id="POM57490.1"/>
    </source>
</evidence>
<feature type="region of interest" description="Disordered" evidence="7">
    <location>
        <begin position="229"/>
        <end position="312"/>
    </location>
</feature>
<dbReference type="GO" id="GO:0016787">
    <property type="term" value="F:hydrolase activity"/>
    <property type="evidence" value="ECO:0007669"/>
    <property type="project" value="UniProtKB-KW"/>
</dbReference>
<feature type="region of interest" description="Disordered" evidence="7">
    <location>
        <begin position="754"/>
        <end position="794"/>
    </location>
</feature>
<comment type="caution">
    <text evidence="9">The sequence shown here is derived from an EMBL/GenBank/DDBJ whole genome shotgun (WGS) entry which is preliminary data.</text>
</comment>
<feature type="compositionally biased region" description="Low complexity" evidence="7">
    <location>
        <begin position="754"/>
        <end position="765"/>
    </location>
</feature>